<evidence type="ECO:0000256" key="6">
    <source>
        <dbReference type="SAM" id="MobiDB-lite"/>
    </source>
</evidence>
<dbReference type="SUPFAM" id="SSF47459">
    <property type="entry name" value="HLH, helix-loop-helix DNA-binding domain"/>
    <property type="match status" value="1"/>
</dbReference>
<reference evidence="8" key="1">
    <citation type="submission" date="2019-03" db="EMBL/GenBank/DDBJ databases">
        <authorList>
            <person name="Mank J."/>
            <person name="Almeida P."/>
        </authorList>
    </citation>
    <scope>NUCLEOTIDE SEQUENCE</scope>
    <source>
        <strain evidence="8">78183</strain>
    </source>
</reference>
<dbReference type="GO" id="GO:0005634">
    <property type="term" value="C:nucleus"/>
    <property type="evidence" value="ECO:0007669"/>
    <property type="project" value="UniProtKB-SubCell"/>
</dbReference>
<evidence type="ECO:0000313" key="8">
    <source>
        <dbReference type="EMBL" id="VFU48990.1"/>
    </source>
</evidence>
<sequence>MAAFSCQHQHLAILADEFQPNPNTRNDVSSLLPEQETIAIGPFVFPYLTHEFLQESTLHAERILETIHGDENVSEKVHLSSSINYSSASVNHNSSSPPMVVGPDYREEDQVIQGVTPPMRKQSPPTGKVKRESKREKLPKSSVSRKLERVKPTKRQKTVPPADLPAGYVHVRARRGEATDSHSLAERARREKISAKMRLLQSLVPGCDGITGKAHILDEIIRHVQSLKDRVESLEAELVLVNETAINDFKMNYNMEAQAWQELYLSSELQFLPDLEPGSSQLSPLGEISDAPTSLLQPQLTKPATLEGHERLFSSVD</sequence>
<keyword evidence="2" id="KW-0805">Transcription regulation</keyword>
<name>A0A6N2M5I4_SALVM</name>
<keyword evidence="4" id="KW-0539">Nucleus</keyword>
<accession>A0A6N2M5I4</accession>
<protein>
    <recommendedName>
        <fullName evidence="7">BHLH domain-containing protein</fullName>
    </recommendedName>
</protein>
<feature type="domain" description="BHLH" evidence="7">
    <location>
        <begin position="177"/>
        <end position="227"/>
    </location>
</feature>
<evidence type="ECO:0000256" key="4">
    <source>
        <dbReference type="ARBA" id="ARBA00023242"/>
    </source>
</evidence>
<proteinExistence type="predicted"/>
<dbReference type="PROSITE" id="PS50888">
    <property type="entry name" value="BHLH"/>
    <property type="match status" value="1"/>
</dbReference>
<keyword evidence="5" id="KW-0175">Coiled coil</keyword>
<dbReference type="PANTHER" id="PTHR12565">
    <property type="entry name" value="STEROL REGULATORY ELEMENT-BINDING PROTEIN"/>
    <property type="match status" value="1"/>
</dbReference>
<feature type="region of interest" description="Disordered" evidence="6">
    <location>
        <begin position="114"/>
        <end position="186"/>
    </location>
</feature>
<evidence type="ECO:0000256" key="2">
    <source>
        <dbReference type="ARBA" id="ARBA00023015"/>
    </source>
</evidence>
<dbReference type="PANTHER" id="PTHR12565:SF465">
    <property type="entry name" value="TRANSCRIPTION FACTOR BHLH49-LIKE"/>
    <property type="match status" value="1"/>
</dbReference>
<comment type="subcellular location">
    <subcellularLocation>
        <location evidence="1">Nucleus</location>
    </subcellularLocation>
</comment>
<feature type="coiled-coil region" evidence="5">
    <location>
        <begin position="217"/>
        <end position="244"/>
    </location>
</feature>
<dbReference type="InterPro" id="IPR011598">
    <property type="entry name" value="bHLH_dom"/>
</dbReference>
<dbReference type="Pfam" id="PF00010">
    <property type="entry name" value="HLH"/>
    <property type="match status" value="1"/>
</dbReference>
<organism evidence="8">
    <name type="scientific">Salix viminalis</name>
    <name type="common">Common osier</name>
    <name type="synonym">Basket willow</name>
    <dbReference type="NCBI Taxonomy" id="40686"/>
    <lineage>
        <taxon>Eukaryota</taxon>
        <taxon>Viridiplantae</taxon>
        <taxon>Streptophyta</taxon>
        <taxon>Embryophyta</taxon>
        <taxon>Tracheophyta</taxon>
        <taxon>Spermatophyta</taxon>
        <taxon>Magnoliopsida</taxon>
        <taxon>eudicotyledons</taxon>
        <taxon>Gunneridae</taxon>
        <taxon>Pentapetalae</taxon>
        <taxon>rosids</taxon>
        <taxon>fabids</taxon>
        <taxon>Malpighiales</taxon>
        <taxon>Salicaceae</taxon>
        <taxon>Saliceae</taxon>
        <taxon>Salix</taxon>
    </lineage>
</organism>
<feature type="compositionally biased region" description="Basic and acidic residues" evidence="6">
    <location>
        <begin position="129"/>
        <end position="151"/>
    </location>
</feature>
<evidence type="ECO:0000256" key="1">
    <source>
        <dbReference type="ARBA" id="ARBA00004123"/>
    </source>
</evidence>
<dbReference type="GO" id="GO:0046983">
    <property type="term" value="F:protein dimerization activity"/>
    <property type="evidence" value="ECO:0007669"/>
    <property type="project" value="InterPro"/>
</dbReference>
<dbReference type="EMBL" id="CAADRP010001707">
    <property type="protein sequence ID" value="VFU48990.1"/>
    <property type="molecule type" value="Genomic_DNA"/>
</dbReference>
<evidence type="ECO:0000256" key="3">
    <source>
        <dbReference type="ARBA" id="ARBA00023163"/>
    </source>
</evidence>
<dbReference type="InterPro" id="IPR024097">
    <property type="entry name" value="bHLH_ZIP_TF"/>
</dbReference>
<dbReference type="InterPro" id="IPR036638">
    <property type="entry name" value="HLH_DNA-bd_sf"/>
</dbReference>
<gene>
    <name evidence="8" type="ORF">SVIM_LOCUS322453</name>
</gene>
<feature type="compositionally biased region" description="Basic and acidic residues" evidence="6">
    <location>
        <begin position="174"/>
        <end position="186"/>
    </location>
</feature>
<evidence type="ECO:0000259" key="7">
    <source>
        <dbReference type="PROSITE" id="PS50888"/>
    </source>
</evidence>
<dbReference type="GO" id="GO:0003700">
    <property type="term" value="F:DNA-binding transcription factor activity"/>
    <property type="evidence" value="ECO:0007669"/>
    <property type="project" value="TreeGrafter"/>
</dbReference>
<dbReference type="SMART" id="SM00353">
    <property type="entry name" value="HLH"/>
    <property type="match status" value="1"/>
</dbReference>
<dbReference type="AlphaFoldDB" id="A0A6N2M5I4"/>
<dbReference type="Gene3D" id="4.10.280.10">
    <property type="entry name" value="Helix-loop-helix DNA-binding domain"/>
    <property type="match status" value="1"/>
</dbReference>
<evidence type="ECO:0000256" key="5">
    <source>
        <dbReference type="SAM" id="Coils"/>
    </source>
</evidence>
<keyword evidence="3" id="KW-0804">Transcription</keyword>